<dbReference type="Proteomes" id="UP000799118">
    <property type="component" value="Unassembled WGS sequence"/>
</dbReference>
<evidence type="ECO:0000313" key="3">
    <source>
        <dbReference type="Proteomes" id="UP000799118"/>
    </source>
</evidence>
<dbReference type="AlphaFoldDB" id="A0A6A4IEB8"/>
<accession>A0A6A4IEB8</accession>
<dbReference type="EMBL" id="ML769389">
    <property type="protein sequence ID" value="KAE9408916.1"/>
    <property type="molecule type" value="Genomic_DNA"/>
</dbReference>
<evidence type="ECO:0000256" key="1">
    <source>
        <dbReference type="SAM" id="MobiDB-lite"/>
    </source>
</evidence>
<sequence length="635" mass="73579">MQDPYSGRFTWHDRDFSKWELAEPQWQRFCQHWLDPENHGAFQHTSFPHSLTIYPKNMAPILPACTVDKILVLDSYSTMFGRLSKRYIDRPRTGAVIIGQPGIGKSIFVCYLLVKLLALPETRRAPIIFHYETTVLLFYHDKVYRPKSHPFQFDRLPERLKVDRIWALIDMGDRREEPWGLGNAFAHRSDLTANHLPDSWGLQDTFKTRNAQILAWVEGSRNHGLPKEHVRVLEQARSYCVATQILFEFATATFGFSARDIYTFFDKPDTLFDAHKTVLVHDHNAEALLSETYNFVRGFRNWERIDEQREGLRLSHQTIAIDVQCIMDGNVDAFRAKFKSEVMLSRMIEKGSPDTATLAGQVFEGYVHRKICQGVPVLSLQSMPFPSKDYHIFPILPRQQVKYVNDRLPKFVLAHYYIPCSSRNLLFNSFFFSEEGDNIILWILKASMEVVDHGSAAGYPYIMAVWRIVRDQFKRPVQIRYLLVRHEHFPERVPQWILPAIPTELPKEILSAEMYYLGLPLPDSDLEAAEDKIAEQKESDGASGSSAYNKSRFIALRKQLREKTLEIKKQPRNLEEAKPKPPRTKKLKTPAVTEALTSAAPYQLRSRGAKEVPKRDRSEVEDDEVVTKSRKRSRK</sequence>
<proteinExistence type="predicted"/>
<gene>
    <name evidence="2" type="ORF">BT96DRAFT_970387</name>
</gene>
<name>A0A6A4IEB8_9AGAR</name>
<feature type="region of interest" description="Disordered" evidence="1">
    <location>
        <begin position="565"/>
        <end position="635"/>
    </location>
</feature>
<keyword evidence="3" id="KW-1185">Reference proteome</keyword>
<reference evidence="2" key="1">
    <citation type="journal article" date="2019" name="Environ. Microbiol.">
        <title>Fungal ecological strategies reflected in gene transcription - a case study of two litter decomposers.</title>
        <authorList>
            <person name="Barbi F."/>
            <person name="Kohler A."/>
            <person name="Barry K."/>
            <person name="Baskaran P."/>
            <person name="Daum C."/>
            <person name="Fauchery L."/>
            <person name="Ihrmark K."/>
            <person name="Kuo A."/>
            <person name="LaButti K."/>
            <person name="Lipzen A."/>
            <person name="Morin E."/>
            <person name="Grigoriev I.V."/>
            <person name="Henrissat B."/>
            <person name="Lindahl B."/>
            <person name="Martin F."/>
        </authorList>
    </citation>
    <scope>NUCLEOTIDE SEQUENCE</scope>
    <source>
        <strain evidence="2">JB14</strain>
    </source>
</reference>
<protein>
    <submittedName>
        <fullName evidence="2">Uncharacterized protein</fullName>
    </submittedName>
</protein>
<evidence type="ECO:0000313" key="2">
    <source>
        <dbReference type="EMBL" id="KAE9408916.1"/>
    </source>
</evidence>
<feature type="compositionally biased region" description="Basic and acidic residues" evidence="1">
    <location>
        <begin position="565"/>
        <end position="579"/>
    </location>
</feature>
<organism evidence="2 3">
    <name type="scientific">Gymnopus androsaceus JB14</name>
    <dbReference type="NCBI Taxonomy" id="1447944"/>
    <lineage>
        <taxon>Eukaryota</taxon>
        <taxon>Fungi</taxon>
        <taxon>Dikarya</taxon>
        <taxon>Basidiomycota</taxon>
        <taxon>Agaricomycotina</taxon>
        <taxon>Agaricomycetes</taxon>
        <taxon>Agaricomycetidae</taxon>
        <taxon>Agaricales</taxon>
        <taxon>Marasmiineae</taxon>
        <taxon>Omphalotaceae</taxon>
        <taxon>Gymnopus</taxon>
    </lineage>
</organism>
<dbReference type="OrthoDB" id="2340858at2759"/>
<feature type="compositionally biased region" description="Basic and acidic residues" evidence="1">
    <location>
        <begin position="608"/>
        <end position="618"/>
    </location>
</feature>